<dbReference type="InParanoid" id="A0A7M7MFQ5"/>
<dbReference type="AlphaFoldDB" id="A0A7M7MFQ5"/>
<dbReference type="KEGG" id="vde:111255524"/>
<keyword evidence="3" id="KW-1185">Reference proteome</keyword>
<feature type="region of interest" description="Disordered" evidence="1">
    <location>
        <begin position="89"/>
        <end position="209"/>
    </location>
</feature>
<proteinExistence type="predicted"/>
<dbReference type="RefSeq" id="XP_022673307.1">
    <property type="nucleotide sequence ID" value="XM_022817572.1"/>
</dbReference>
<dbReference type="EnsemblMetazoa" id="XM_022817575">
    <property type="protein sequence ID" value="XP_022673310"/>
    <property type="gene ID" value="LOC111255524"/>
</dbReference>
<dbReference type="RefSeq" id="XP_022673309.1">
    <property type="nucleotide sequence ID" value="XM_022817574.1"/>
</dbReference>
<evidence type="ECO:0000256" key="1">
    <source>
        <dbReference type="SAM" id="MobiDB-lite"/>
    </source>
</evidence>
<dbReference type="EnsemblMetazoa" id="XM_022817573">
    <property type="protein sequence ID" value="XP_022673308"/>
    <property type="gene ID" value="LOC111255524"/>
</dbReference>
<dbReference type="EnsemblMetazoa" id="XM_022817576">
    <property type="protein sequence ID" value="XP_022673311"/>
    <property type="gene ID" value="LOC111255524"/>
</dbReference>
<accession>A0A7M7MFQ5</accession>
<dbReference type="GeneID" id="111255524"/>
<feature type="compositionally biased region" description="Polar residues" evidence="1">
    <location>
        <begin position="246"/>
        <end position="259"/>
    </location>
</feature>
<feature type="compositionally biased region" description="Basic and acidic residues" evidence="1">
    <location>
        <begin position="260"/>
        <end position="280"/>
    </location>
</feature>
<dbReference type="RefSeq" id="XP_022673306.1">
    <property type="nucleotide sequence ID" value="XM_022817571.1"/>
</dbReference>
<reference evidence="2" key="1">
    <citation type="submission" date="2021-01" db="UniProtKB">
        <authorList>
            <consortium name="EnsemblMetazoa"/>
        </authorList>
    </citation>
    <scope>IDENTIFICATION</scope>
</reference>
<feature type="compositionally biased region" description="Polar residues" evidence="1">
    <location>
        <begin position="140"/>
        <end position="157"/>
    </location>
</feature>
<protein>
    <submittedName>
        <fullName evidence="2">Uncharacterized protein</fullName>
    </submittedName>
</protein>
<feature type="compositionally biased region" description="Polar residues" evidence="1">
    <location>
        <begin position="175"/>
        <end position="200"/>
    </location>
</feature>
<feature type="compositionally biased region" description="Basic and acidic residues" evidence="1">
    <location>
        <begin position="158"/>
        <end position="174"/>
    </location>
</feature>
<evidence type="ECO:0000313" key="3">
    <source>
        <dbReference type="Proteomes" id="UP000594260"/>
    </source>
</evidence>
<dbReference type="EnsemblMetazoa" id="XM_022817571">
    <property type="protein sequence ID" value="XP_022673306"/>
    <property type="gene ID" value="LOC111255524"/>
</dbReference>
<name>A0A7M7MFQ5_VARDE</name>
<dbReference type="EnsemblMetazoa" id="XM_022817574">
    <property type="protein sequence ID" value="XP_022673309"/>
    <property type="gene ID" value="LOC111255524"/>
</dbReference>
<feature type="compositionally biased region" description="Basic and acidic residues" evidence="1">
    <location>
        <begin position="118"/>
        <end position="138"/>
    </location>
</feature>
<dbReference type="RefSeq" id="XP_022673311.1">
    <property type="nucleotide sequence ID" value="XM_022817576.1"/>
</dbReference>
<dbReference type="RefSeq" id="XP_022673310.1">
    <property type="nucleotide sequence ID" value="XM_022817575.1"/>
</dbReference>
<dbReference type="EnsemblMetazoa" id="XM_022817572">
    <property type="protein sequence ID" value="XP_022673307"/>
    <property type="gene ID" value="LOC111255524"/>
</dbReference>
<dbReference type="RefSeq" id="XP_022673308.1">
    <property type="nucleotide sequence ID" value="XM_022817573.1"/>
</dbReference>
<dbReference type="Proteomes" id="UP000594260">
    <property type="component" value="Unplaced"/>
</dbReference>
<dbReference type="OrthoDB" id="6512809at2759"/>
<feature type="region of interest" description="Disordered" evidence="1">
    <location>
        <begin position="232"/>
        <end position="283"/>
    </location>
</feature>
<sequence>MATMCSSCLKIGSRFVVVIVFAICSLPELEARHYVLVRRVYAGEEGRAMFERDESSRLFGWPLGVSSELAILDSTPIFRAVVENDSSDANNNEVLSANGDEVSRLPPLQSGRSAPRRVTYDDSETRKSEGAASEDLKGRTNVTSKSSPTDVQVIKQSKSIDIHNHEPDTAETHEANSAQGKDAQSSQQGEPATDSGTESSNGDDDDDMAPINIEDIEKIMAKHKIRIMGATHPMARTEFGQDGAKSVSNETQRTTPQYESTHESRTNKQENSSRNKEKGVPEQVMRIAEWLLNQAP</sequence>
<organism evidence="2 3">
    <name type="scientific">Varroa destructor</name>
    <name type="common">Honeybee mite</name>
    <dbReference type="NCBI Taxonomy" id="109461"/>
    <lineage>
        <taxon>Eukaryota</taxon>
        <taxon>Metazoa</taxon>
        <taxon>Ecdysozoa</taxon>
        <taxon>Arthropoda</taxon>
        <taxon>Chelicerata</taxon>
        <taxon>Arachnida</taxon>
        <taxon>Acari</taxon>
        <taxon>Parasitiformes</taxon>
        <taxon>Mesostigmata</taxon>
        <taxon>Gamasina</taxon>
        <taxon>Dermanyssoidea</taxon>
        <taxon>Varroidae</taxon>
        <taxon>Varroa</taxon>
    </lineage>
</organism>
<evidence type="ECO:0000313" key="2">
    <source>
        <dbReference type="EnsemblMetazoa" id="XP_022673307"/>
    </source>
</evidence>